<feature type="transmembrane region" description="Helical" evidence="9">
    <location>
        <begin position="56"/>
        <end position="88"/>
    </location>
</feature>
<evidence type="ECO:0000256" key="4">
    <source>
        <dbReference type="ARBA" id="ARBA00022692"/>
    </source>
</evidence>
<reference evidence="11 12" key="1">
    <citation type="submission" date="2013-08" db="EMBL/GenBank/DDBJ databases">
        <title>Intrasporangium oryzae NRRL B-24470.</title>
        <authorList>
            <person name="Liu H."/>
            <person name="Wang G."/>
        </authorList>
    </citation>
    <scope>NUCLEOTIDE SEQUENCE [LARGE SCALE GENOMIC DNA]</scope>
    <source>
        <strain evidence="11 12">NRRL B-24470</strain>
    </source>
</reference>
<keyword evidence="3" id="KW-0808">Transferase</keyword>
<keyword evidence="5 9" id="KW-1133">Transmembrane helix</keyword>
<evidence type="ECO:0000256" key="8">
    <source>
        <dbReference type="SAM" id="MobiDB-lite"/>
    </source>
</evidence>
<dbReference type="STRING" id="1386089.N865_14275"/>
<feature type="compositionally biased region" description="Pro residues" evidence="8">
    <location>
        <begin position="446"/>
        <end position="457"/>
    </location>
</feature>
<evidence type="ECO:0000313" key="11">
    <source>
        <dbReference type="EMBL" id="EWT00605.1"/>
    </source>
</evidence>
<evidence type="ECO:0000256" key="10">
    <source>
        <dbReference type="SAM" id="SignalP"/>
    </source>
</evidence>
<dbReference type="EMBL" id="AWSA01000038">
    <property type="protein sequence ID" value="EWT00605.1"/>
    <property type="molecule type" value="Genomic_DNA"/>
</dbReference>
<dbReference type="AlphaFoldDB" id="W9G3N1"/>
<comment type="subcellular location">
    <subcellularLocation>
        <location evidence="1">Cell membrane</location>
        <topology evidence="1">Multi-pass membrane protein</topology>
    </subcellularLocation>
</comment>
<evidence type="ECO:0000256" key="6">
    <source>
        <dbReference type="ARBA" id="ARBA00023136"/>
    </source>
</evidence>
<dbReference type="GO" id="GO:0005886">
    <property type="term" value="C:plasma membrane"/>
    <property type="evidence" value="ECO:0007669"/>
    <property type="project" value="UniProtKB-SubCell"/>
</dbReference>
<organism evidence="11 12">
    <name type="scientific">Intrasporangium oryzae NRRL B-24470</name>
    <dbReference type="NCBI Taxonomy" id="1386089"/>
    <lineage>
        <taxon>Bacteria</taxon>
        <taxon>Bacillati</taxon>
        <taxon>Actinomycetota</taxon>
        <taxon>Actinomycetes</taxon>
        <taxon>Micrococcales</taxon>
        <taxon>Intrasporangiaceae</taxon>
        <taxon>Intrasporangium</taxon>
    </lineage>
</organism>
<protein>
    <submittedName>
        <fullName evidence="11">Sugar transporter superfamily protein</fullName>
    </submittedName>
</protein>
<feature type="transmembrane region" description="Helical" evidence="9">
    <location>
        <begin position="278"/>
        <end position="298"/>
    </location>
</feature>
<feature type="transmembrane region" description="Helical" evidence="9">
    <location>
        <begin position="193"/>
        <end position="213"/>
    </location>
</feature>
<evidence type="ECO:0000256" key="2">
    <source>
        <dbReference type="ARBA" id="ARBA00022475"/>
    </source>
</evidence>
<dbReference type="InterPro" id="IPR018584">
    <property type="entry name" value="GT87"/>
</dbReference>
<evidence type="ECO:0000256" key="1">
    <source>
        <dbReference type="ARBA" id="ARBA00004651"/>
    </source>
</evidence>
<dbReference type="Pfam" id="PF09594">
    <property type="entry name" value="GT87"/>
    <property type="match status" value="1"/>
</dbReference>
<keyword evidence="4 9" id="KW-0812">Transmembrane</keyword>
<dbReference type="eggNOG" id="COG5650">
    <property type="taxonomic scope" value="Bacteria"/>
</dbReference>
<feature type="chain" id="PRO_5039097215" evidence="10">
    <location>
        <begin position="21"/>
        <end position="488"/>
    </location>
</feature>
<gene>
    <name evidence="11" type="ORF">N865_14275</name>
</gene>
<evidence type="ECO:0000313" key="12">
    <source>
        <dbReference type="Proteomes" id="UP000019489"/>
    </source>
</evidence>
<feature type="transmembrane region" description="Helical" evidence="9">
    <location>
        <begin position="349"/>
        <end position="368"/>
    </location>
</feature>
<keyword evidence="10" id="KW-0732">Signal</keyword>
<evidence type="ECO:0000256" key="7">
    <source>
        <dbReference type="ARBA" id="ARBA00024033"/>
    </source>
</evidence>
<keyword evidence="2" id="KW-1003">Cell membrane</keyword>
<proteinExistence type="inferred from homology"/>
<feature type="signal peptide" evidence="10">
    <location>
        <begin position="1"/>
        <end position="20"/>
    </location>
</feature>
<feature type="transmembrane region" description="Helical" evidence="9">
    <location>
        <begin position="253"/>
        <end position="271"/>
    </location>
</feature>
<keyword evidence="12" id="KW-1185">Reference proteome</keyword>
<evidence type="ECO:0000256" key="9">
    <source>
        <dbReference type="SAM" id="Phobius"/>
    </source>
</evidence>
<feature type="compositionally biased region" description="Low complexity" evidence="8">
    <location>
        <begin position="384"/>
        <end position="393"/>
    </location>
</feature>
<feature type="region of interest" description="Disordered" evidence="8">
    <location>
        <begin position="440"/>
        <end position="488"/>
    </location>
</feature>
<dbReference type="PATRIC" id="fig|1386089.3.peg.3132"/>
<dbReference type="GO" id="GO:0016758">
    <property type="term" value="F:hexosyltransferase activity"/>
    <property type="evidence" value="ECO:0007669"/>
    <property type="project" value="InterPro"/>
</dbReference>
<name>W9G3N1_9MICO</name>
<comment type="caution">
    <text evidence="11">The sequence shown here is derived from an EMBL/GenBank/DDBJ whole genome shotgun (WGS) entry which is preliminary data.</text>
</comment>
<sequence length="488" mass="50532">MALGLLALAAVVVAASSARGGGHVDLEVYVRAGRRWLAGMDPYAARPELPFTYPPFAVLLSVPMALAPGVALAVLTTLTLVAAAGGALSAARDAGRPSLAGHGPPARLSPRQDSGRVRLAWVAVGAGALLSEPVRRTLHLGQVNGLVVGLVLVDLLLVPRPWRGWLTGVAAGTKLTPLVFVLHPLARRDWATAVRIVAGFAATVLVGALVLPAESRTYWTSLALDPGRVGAPGFADNQSLLGLFDRVVPGHATAAWLAASVLAVGAGLVALQRRRGRAPIEGVVVCALLGLLLSPISWSHHWLLLPAAAVVCLRDRRPLVAAIAGATVLLAEPLASSGAVGGSGLLEGLATNAITIAGVLCLVTLARVPGRPIIEAPPGGGPTARGRGPARLPLRPARVGRRRLIPAFPNGTQVRGVARGYEGSRRQETMTKHISHLQEDGTVFPPVTPDPPLPPGQPEIVVPEMVPPKDTATPTRPTEDPKPTEQPD</sequence>
<feature type="region of interest" description="Disordered" evidence="8">
    <location>
        <begin position="374"/>
        <end position="393"/>
    </location>
</feature>
<keyword evidence="11" id="KW-0762">Sugar transport</keyword>
<keyword evidence="11" id="KW-0813">Transport</keyword>
<comment type="similarity">
    <text evidence="7">Belongs to the glycosyltransferase 87 family.</text>
</comment>
<accession>W9G3N1</accession>
<feature type="compositionally biased region" description="Basic and acidic residues" evidence="8">
    <location>
        <begin position="477"/>
        <end position="488"/>
    </location>
</feature>
<keyword evidence="6 9" id="KW-0472">Membrane</keyword>
<evidence type="ECO:0000256" key="3">
    <source>
        <dbReference type="ARBA" id="ARBA00022679"/>
    </source>
</evidence>
<dbReference type="Proteomes" id="UP000019489">
    <property type="component" value="Unassembled WGS sequence"/>
</dbReference>
<evidence type="ECO:0000256" key="5">
    <source>
        <dbReference type="ARBA" id="ARBA00022989"/>
    </source>
</evidence>